<evidence type="ECO:0000313" key="6">
    <source>
        <dbReference type="Proteomes" id="UP000254070"/>
    </source>
</evidence>
<dbReference type="RefSeq" id="WP_005875980.1">
    <property type="nucleotide sequence ID" value="NZ_CABGIQ010000018.1"/>
</dbReference>
<dbReference type="EMBL" id="LEPB01000004">
    <property type="protein sequence ID" value="RCA10974.1"/>
    <property type="molecule type" value="Genomic_DNA"/>
</dbReference>
<evidence type="ECO:0000313" key="2">
    <source>
        <dbReference type="EMBL" id="RCA10974.1"/>
    </source>
</evidence>
<dbReference type="KEGG" id="edu:LIU_09915"/>
<evidence type="ECO:0000313" key="5">
    <source>
        <dbReference type="Proteomes" id="UP000252797"/>
    </source>
</evidence>
<protein>
    <submittedName>
        <fullName evidence="1">DUF488 domain-containing protein</fullName>
    </submittedName>
    <submittedName>
        <fullName evidence="3">Putative uroporphyrin-III c-methyltransferase</fullName>
    </submittedName>
</protein>
<accession>A0A2A7SNG1</accession>
<gene>
    <name evidence="1" type="ORF">CRM96_08515</name>
    <name evidence="2" type="ORF">EA71_01728</name>
    <name evidence="3" type="ORF">NCTC8129_02814</name>
</gene>
<reference evidence="3 6" key="3">
    <citation type="submission" date="2018-06" db="EMBL/GenBank/DDBJ databases">
        <authorList>
            <consortium name="Pathogen Informatics"/>
            <person name="Doyle S."/>
        </authorList>
    </citation>
    <scope>NUCLEOTIDE SEQUENCE [LARGE SCALE GENOMIC DNA]</scope>
    <source>
        <strain evidence="3 6">NCTC8129</strain>
    </source>
</reference>
<reference evidence="2 5" key="1">
    <citation type="submission" date="2015-06" db="EMBL/GenBank/DDBJ databases">
        <title>The Genome Sequence of Enterococcus durans 4EA1.</title>
        <authorList>
            <consortium name="The Broad Institute Genomics Platform"/>
            <consortium name="The Broad Institute Genome Sequencing Center for Infectious Disease"/>
            <person name="Earl A.M."/>
            <person name="Van Tyne D."/>
            <person name="Lebreton F."/>
            <person name="Saavedra J.T."/>
            <person name="Gilmore M.S."/>
            <person name="Manson Mcguire A."/>
            <person name="Clock S."/>
            <person name="Crupain M."/>
            <person name="Rangan U."/>
            <person name="Young S."/>
            <person name="Abouelleil A."/>
            <person name="Cao P."/>
            <person name="Chapman S.B."/>
            <person name="Griggs A."/>
            <person name="Priest M."/>
            <person name="Shea T."/>
            <person name="Wortman J."/>
            <person name="Nusbaum C."/>
            <person name="Birren B."/>
        </authorList>
    </citation>
    <scope>NUCLEOTIDE SEQUENCE [LARGE SCALE GENOMIC DNA]</scope>
    <source>
        <strain evidence="2 5">4EA1</strain>
    </source>
</reference>
<dbReference type="EMBL" id="UGIF01000002">
    <property type="protein sequence ID" value="STP30564.1"/>
    <property type="molecule type" value="Genomic_DNA"/>
</dbReference>
<organism evidence="2 5">
    <name type="scientific">Enterococcus durans</name>
    <dbReference type="NCBI Taxonomy" id="53345"/>
    <lineage>
        <taxon>Bacteria</taxon>
        <taxon>Bacillati</taxon>
        <taxon>Bacillota</taxon>
        <taxon>Bacilli</taxon>
        <taxon>Lactobacillales</taxon>
        <taxon>Enterococcaceae</taxon>
        <taxon>Enterococcus</taxon>
    </lineage>
</organism>
<dbReference type="GeneID" id="56744361"/>
<dbReference type="GO" id="GO:0008168">
    <property type="term" value="F:methyltransferase activity"/>
    <property type="evidence" value="ECO:0007669"/>
    <property type="project" value="UniProtKB-KW"/>
</dbReference>
<evidence type="ECO:0000313" key="4">
    <source>
        <dbReference type="Proteomes" id="UP000220669"/>
    </source>
</evidence>
<sequence>MIKLKRIYQEREENDGVRVLVDRIWPRGISKEKAHLDLWLKEVAPSTELRKFFGHDPKHFAEFSKRYSEELTKEEEKRIAITQLKLLLETYPVVTLVYGAKDEKQNQAVVLKEYLERSIGG</sequence>
<evidence type="ECO:0000313" key="1">
    <source>
        <dbReference type="EMBL" id="PEH45048.1"/>
    </source>
</evidence>
<dbReference type="InterPro" id="IPR052552">
    <property type="entry name" value="YeaO-like"/>
</dbReference>
<dbReference type="GO" id="GO:0032259">
    <property type="term" value="P:methylation"/>
    <property type="evidence" value="ECO:0007669"/>
    <property type="project" value="UniProtKB-KW"/>
</dbReference>
<name>A0A2A7SNG1_9ENTE</name>
<dbReference type="Pfam" id="PF22752">
    <property type="entry name" value="DUF488-N3i"/>
    <property type="match status" value="1"/>
</dbReference>
<dbReference type="Proteomes" id="UP000254070">
    <property type="component" value="Unassembled WGS sequence"/>
</dbReference>
<dbReference type="PANTHER" id="PTHR36849">
    <property type="entry name" value="CYTOPLASMIC PROTEIN-RELATED"/>
    <property type="match status" value="1"/>
</dbReference>
<dbReference type="PANTHER" id="PTHR36849:SF1">
    <property type="entry name" value="CYTOPLASMIC PROTEIN"/>
    <property type="match status" value="1"/>
</dbReference>
<dbReference type="OrthoDB" id="9790745at2"/>
<evidence type="ECO:0000313" key="3">
    <source>
        <dbReference type="EMBL" id="STP30564.1"/>
    </source>
</evidence>
<keyword evidence="3" id="KW-0489">Methyltransferase</keyword>
<dbReference type="EMBL" id="PDEB01000004">
    <property type="protein sequence ID" value="PEH45048.1"/>
    <property type="molecule type" value="Genomic_DNA"/>
</dbReference>
<dbReference type="Proteomes" id="UP000252797">
    <property type="component" value="Unassembled WGS sequence"/>
</dbReference>
<keyword evidence="3" id="KW-0808">Transferase</keyword>
<dbReference type="AlphaFoldDB" id="A0A2A7SNG1"/>
<dbReference type="STRING" id="53345.LIU_09915"/>
<dbReference type="Proteomes" id="UP000220669">
    <property type="component" value="Unassembled WGS sequence"/>
</dbReference>
<reference evidence="1 4" key="2">
    <citation type="submission" date="2017-09" db="EMBL/GenBank/DDBJ databases">
        <title>FDA dAtabase for Regulatory Grade micrObial Sequences (FDA-ARGOS): Supporting development and validation of Infectious Disease Dx tests.</title>
        <authorList>
            <person name="Minogue T."/>
            <person name="Wolcott M."/>
            <person name="Wasieloski L."/>
            <person name="Aguilar W."/>
            <person name="Moore D."/>
            <person name="Tallon L.J."/>
            <person name="Sadzewicz L."/>
            <person name="Ott S."/>
            <person name="Zhao X."/>
            <person name="Nagaraj S."/>
            <person name="Vavikolanu K."/>
            <person name="Aluvathingal J."/>
            <person name="Nadendla S."/>
            <person name="Sichtig H."/>
        </authorList>
    </citation>
    <scope>NUCLEOTIDE SEQUENCE [LARGE SCALE GENOMIC DNA]</scope>
    <source>
        <strain evidence="1 4">FDAARGOS_396</strain>
    </source>
</reference>
<proteinExistence type="predicted"/>